<organism evidence="2 3">
    <name type="scientific">Winogradskyella immobilis</name>
    <dbReference type="NCBI Taxonomy" id="2816852"/>
    <lineage>
        <taxon>Bacteria</taxon>
        <taxon>Pseudomonadati</taxon>
        <taxon>Bacteroidota</taxon>
        <taxon>Flavobacteriia</taxon>
        <taxon>Flavobacteriales</taxon>
        <taxon>Flavobacteriaceae</taxon>
        <taxon>Winogradskyella</taxon>
    </lineage>
</organism>
<dbReference type="Pfam" id="PF13715">
    <property type="entry name" value="CarbopepD_reg_2"/>
    <property type="match status" value="1"/>
</dbReference>
<reference evidence="3" key="1">
    <citation type="submission" date="2021-03" db="EMBL/GenBank/DDBJ databases">
        <title>Genome of Cognatishimia sp. F0-27.</title>
        <authorList>
            <person name="Ping X."/>
        </authorList>
    </citation>
    <scope>NUCLEOTIDE SEQUENCE [LARGE SCALE GENOMIC DNA]</scope>
    <source>
        <strain evidence="3">E313</strain>
    </source>
</reference>
<keyword evidence="1" id="KW-0812">Transmembrane</keyword>
<protein>
    <submittedName>
        <fullName evidence="2">Carboxypeptidase-like regulatory domain-containing protein</fullName>
    </submittedName>
</protein>
<evidence type="ECO:0000313" key="3">
    <source>
        <dbReference type="Proteomes" id="UP000778797"/>
    </source>
</evidence>
<comment type="caution">
    <text evidence="2">The sequence shown here is derived from an EMBL/GenBank/DDBJ whole genome shotgun (WGS) entry which is preliminary data.</text>
</comment>
<dbReference type="SUPFAM" id="SSF49464">
    <property type="entry name" value="Carboxypeptidase regulatory domain-like"/>
    <property type="match status" value="1"/>
</dbReference>
<dbReference type="EMBL" id="JAFMPT010000001">
    <property type="protein sequence ID" value="MCC1483124.1"/>
    <property type="molecule type" value="Genomic_DNA"/>
</dbReference>
<accession>A0ABS8EIU1</accession>
<reference evidence="3" key="2">
    <citation type="submission" date="2023-07" db="EMBL/GenBank/DDBJ databases">
        <title>Genome of Winogradskyella sp. E313.</title>
        <authorList>
            <person name="Zhou Y."/>
        </authorList>
    </citation>
    <scope>NUCLEOTIDE SEQUENCE [LARGE SCALE GENOMIC DNA]</scope>
    <source>
        <strain evidence="3">E313</strain>
    </source>
</reference>
<keyword evidence="1" id="KW-1133">Transmembrane helix</keyword>
<keyword evidence="3" id="KW-1185">Reference proteome</keyword>
<dbReference type="RefSeq" id="WP_227475540.1">
    <property type="nucleotide sequence ID" value="NZ_JAFMPT010000001.1"/>
</dbReference>
<keyword evidence="1" id="KW-0472">Membrane</keyword>
<dbReference type="Proteomes" id="UP000778797">
    <property type="component" value="Unassembled WGS sequence"/>
</dbReference>
<sequence length="140" mass="15253">MNTQVTQAQKKSSRVIGFIGLFMIALIAFNPIYGQSTQSRTIKGTTSDEAGPLAGVTIVLKGTNVGTSSNEDGLFTFPRALSNGDTLVFTFIGYETQEFKIQPSTTSVKVVMLEDLIEIVGALNTEKPYKSKRPKTKKKQ</sequence>
<dbReference type="Gene3D" id="2.60.40.1120">
    <property type="entry name" value="Carboxypeptidase-like, regulatory domain"/>
    <property type="match status" value="1"/>
</dbReference>
<proteinExistence type="predicted"/>
<name>A0ABS8EIU1_9FLAO</name>
<evidence type="ECO:0000256" key="1">
    <source>
        <dbReference type="SAM" id="Phobius"/>
    </source>
</evidence>
<feature type="transmembrane region" description="Helical" evidence="1">
    <location>
        <begin position="12"/>
        <end position="33"/>
    </location>
</feature>
<gene>
    <name evidence="2" type="ORF">J1C55_00855</name>
</gene>
<evidence type="ECO:0000313" key="2">
    <source>
        <dbReference type="EMBL" id="MCC1483124.1"/>
    </source>
</evidence>
<dbReference type="InterPro" id="IPR008969">
    <property type="entry name" value="CarboxyPept-like_regulatory"/>
</dbReference>